<protein>
    <submittedName>
        <fullName evidence="4">Glycosyltransferase</fullName>
    </submittedName>
</protein>
<dbReference type="InterPro" id="IPR029044">
    <property type="entry name" value="Nucleotide-diphossugar_trans"/>
</dbReference>
<dbReference type="EMBL" id="QWGB01000005">
    <property type="protein sequence ID" value="RIJ23272.1"/>
    <property type="molecule type" value="Genomic_DNA"/>
</dbReference>
<proteinExistence type="predicted"/>
<feature type="compositionally biased region" description="Polar residues" evidence="1">
    <location>
        <begin position="311"/>
        <end position="321"/>
    </location>
</feature>
<keyword evidence="2" id="KW-0812">Transmembrane</keyword>
<feature type="transmembrane region" description="Helical" evidence="2">
    <location>
        <begin position="251"/>
        <end position="271"/>
    </location>
</feature>
<dbReference type="InterPro" id="IPR050834">
    <property type="entry name" value="Glycosyltransf_2"/>
</dbReference>
<gene>
    <name evidence="4" type="ORF">D1224_03065</name>
</gene>
<dbReference type="Gene3D" id="3.90.550.10">
    <property type="entry name" value="Spore Coat Polysaccharide Biosynthesis Protein SpsA, Chain A"/>
    <property type="match status" value="1"/>
</dbReference>
<evidence type="ECO:0000313" key="5">
    <source>
        <dbReference type="Proteomes" id="UP000265431"/>
    </source>
</evidence>
<dbReference type="Pfam" id="PF00535">
    <property type="entry name" value="Glycos_transf_2"/>
    <property type="match status" value="1"/>
</dbReference>
<dbReference type="PANTHER" id="PTHR43685">
    <property type="entry name" value="GLYCOSYLTRANSFERASE"/>
    <property type="match status" value="1"/>
</dbReference>
<reference evidence="4 5" key="1">
    <citation type="submission" date="2018-08" db="EMBL/GenBank/DDBJ databases">
        <title>Henriciella mobilis sp. nov., isolated from seawater.</title>
        <authorList>
            <person name="Cheng H."/>
            <person name="Wu Y.-H."/>
            <person name="Xu X.-W."/>
            <person name="Guo L.-L."/>
        </authorList>
    </citation>
    <scope>NUCLEOTIDE SEQUENCE [LARGE SCALE GENOMIC DNA]</scope>
    <source>
        <strain evidence="4 5">CCUG66934</strain>
    </source>
</reference>
<organism evidence="4 5">
    <name type="scientific">Henriciella barbarensis</name>
    <dbReference type="NCBI Taxonomy" id="86342"/>
    <lineage>
        <taxon>Bacteria</taxon>
        <taxon>Pseudomonadati</taxon>
        <taxon>Pseudomonadota</taxon>
        <taxon>Alphaproteobacteria</taxon>
        <taxon>Hyphomonadales</taxon>
        <taxon>Hyphomonadaceae</taxon>
        <taxon>Henriciella</taxon>
    </lineage>
</organism>
<name>A0A399R0I4_9PROT</name>
<keyword evidence="2" id="KW-0472">Membrane</keyword>
<comment type="caution">
    <text evidence="4">The sequence shown here is derived from an EMBL/GenBank/DDBJ whole genome shotgun (WGS) entry which is preliminary data.</text>
</comment>
<evidence type="ECO:0000256" key="2">
    <source>
        <dbReference type="SAM" id="Phobius"/>
    </source>
</evidence>
<keyword evidence="5" id="KW-1185">Reference proteome</keyword>
<dbReference type="PANTHER" id="PTHR43685:SF11">
    <property type="entry name" value="GLYCOSYLTRANSFERASE TAGX-RELATED"/>
    <property type="match status" value="1"/>
</dbReference>
<dbReference type="InterPro" id="IPR001173">
    <property type="entry name" value="Glyco_trans_2-like"/>
</dbReference>
<dbReference type="AlphaFoldDB" id="A0A399R0I4"/>
<evidence type="ECO:0000313" key="4">
    <source>
        <dbReference type="EMBL" id="RIJ23272.1"/>
    </source>
</evidence>
<feature type="domain" description="Glycosyltransferase 2-like" evidence="3">
    <location>
        <begin position="7"/>
        <end position="163"/>
    </location>
</feature>
<dbReference type="SUPFAM" id="SSF53448">
    <property type="entry name" value="Nucleotide-diphospho-sugar transferases"/>
    <property type="match status" value="1"/>
</dbReference>
<keyword evidence="2" id="KW-1133">Transmembrane helix</keyword>
<keyword evidence="4" id="KW-0808">Transferase</keyword>
<dbReference type="Proteomes" id="UP000265431">
    <property type="component" value="Unassembled WGS sequence"/>
</dbReference>
<dbReference type="RefSeq" id="WP_119378461.1">
    <property type="nucleotide sequence ID" value="NZ_QWGB01000005.1"/>
</dbReference>
<feature type="region of interest" description="Disordered" evidence="1">
    <location>
        <begin position="311"/>
        <end position="344"/>
    </location>
</feature>
<dbReference type="GO" id="GO:0016740">
    <property type="term" value="F:transferase activity"/>
    <property type="evidence" value="ECO:0007669"/>
    <property type="project" value="UniProtKB-KW"/>
</dbReference>
<sequence>MTGDVLTVVIPTYNRPDSLRRAMESLFWQGEARSGLRLIVADNSVDASARLTFDTLAEKAPDTITLTYLHVPEAGVANARNAAMKELETPLIAFLDDDQAAPTHWIEELLAAYKTFGAAVTFGPVQTVLPDDITKHRAYYENFFAREPNISPGYIEKPFGCGNCLIDARQVPTKGPWFDTRMNEVGGEDDLLFQRIRANRGKFAWAPNAPVFEYPLRQRISLSYTLRRAFAYGQGPVTLARKRQPPRYDLLLFWVIIGGGKFALHSLRWLVLRLIGNRNRAFEADQAVRGLGKILFWVKLRFYGTSTVTQFSDQPGASSATGEPAPAVHDTRPGMTGRDSLARR</sequence>
<evidence type="ECO:0000256" key="1">
    <source>
        <dbReference type="SAM" id="MobiDB-lite"/>
    </source>
</evidence>
<evidence type="ECO:0000259" key="3">
    <source>
        <dbReference type="Pfam" id="PF00535"/>
    </source>
</evidence>
<accession>A0A399R0I4</accession>
<dbReference type="OrthoDB" id="6116224at2"/>